<evidence type="ECO:0000256" key="1">
    <source>
        <dbReference type="SAM" id="MobiDB-lite"/>
    </source>
</evidence>
<sequence>MDDEDLWLRENPLRGRLGRARDYSGAQAKVPVETFIEAMENSGTTRQGLQAAERRRERRVAPCMD</sequence>
<name>A0A485M5X9_9ZZZZ</name>
<reference evidence="2" key="1">
    <citation type="submission" date="2019-03" db="EMBL/GenBank/DDBJ databases">
        <authorList>
            <person name="Hao L."/>
        </authorList>
    </citation>
    <scope>NUCLEOTIDE SEQUENCE</scope>
</reference>
<gene>
    <name evidence="2" type="ORF">SCFA_740017</name>
</gene>
<organism evidence="2">
    <name type="scientific">anaerobic digester metagenome</name>
    <dbReference type="NCBI Taxonomy" id="1263854"/>
    <lineage>
        <taxon>unclassified sequences</taxon>
        <taxon>metagenomes</taxon>
        <taxon>ecological metagenomes</taxon>
    </lineage>
</organism>
<proteinExistence type="predicted"/>
<accession>A0A485M5X9</accession>
<feature type="region of interest" description="Disordered" evidence="1">
    <location>
        <begin position="42"/>
        <end position="65"/>
    </location>
</feature>
<dbReference type="EMBL" id="CAADRM010000141">
    <property type="protein sequence ID" value="VFU17895.1"/>
    <property type="molecule type" value="Genomic_DNA"/>
</dbReference>
<evidence type="ECO:0000313" key="2">
    <source>
        <dbReference type="EMBL" id="VFU17895.1"/>
    </source>
</evidence>
<dbReference type="AlphaFoldDB" id="A0A485M5X9"/>
<protein>
    <submittedName>
        <fullName evidence="2">Uncharacterized protein</fullName>
    </submittedName>
</protein>